<evidence type="ECO:0000256" key="11">
    <source>
        <dbReference type="PIRSR" id="PIRSR602401-1"/>
    </source>
</evidence>
<dbReference type="FunFam" id="1.10.630.10:FF:000029">
    <property type="entry name" value="Cytochrome P450 734A1"/>
    <property type="match status" value="1"/>
</dbReference>
<dbReference type="PRINTS" id="PR00463">
    <property type="entry name" value="EP450I"/>
</dbReference>
<dbReference type="GO" id="GO:0005506">
    <property type="term" value="F:iron ion binding"/>
    <property type="evidence" value="ECO:0007669"/>
    <property type="project" value="InterPro"/>
</dbReference>
<keyword evidence="10" id="KW-0472">Membrane</keyword>
<dbReference type="GO" id="GO:0016131">
    <property type="term" value="P:brassinosteroid metabolic process"/>
    <property type="evidence" value="ECO:0007669"/>
    <property type="project" value="UniProtKB-ARBA"/>
</dbReference>
<accession>A0A9Q0HKM0</accession>
<evidence type="ECO:0000256" key="10">
    <source>
        <dbReference type="ARBA" id="ARBA00023136"/>
    </source>
</evidence>
<evidence type="ECO:0000256" key="12">
    <source>
        <dbReference type="RuleBase" id="RU000461"/>
    </source>
</evidence>
<dbReference type="GO" id="GO:0016705">
    <property type="term" value="F:oxidoreductase activity, acting on paired donors, with incorporation or reduction of molecular oxygen"/>
    <property type="evidence" value="ECO:0007669"/>
    <property type="project" value="InterPro"/>
</dbReference>
<dbReference type="PANTHER" id="PTHR24282:SF255">
    <property type="entry name" value="CYTOCHROME P450 72A11-RELATED"/>
    <property type="match status" value="1"/>
</dbReference>
<comment type="cofactor">
    <cofactor evidence="11">
        <name>heme</name>
        <dbReference type="ChEBI" id="CHEBI:30413"/>
    </cofactor>
</comment>
<evidence type="ECO:0000256" key="1">
    <source>
        <dbReference type="ARBA" id="ARBA00004167"/>
    </source>
</evidence>
<gene>
    <name evidence="13" type="ORF">LUZ63_013882</name>
</gene>
<dbReference type="Pfam" id="PF00067">
    <property type="entry name" value="p450"/>
    <property type="match status" value="1"/>
</dbReference>
<organism evidence="13 14">
    <name type="scientific">Rhynchospora breviuscula</name>
    <dbReference type="NCBI Taxonomy" id="2022672"/>
    <lineage>
        <taxon>Eukaryota</taxon>
        <taxon>Viridiplantae</taxon>
        <taxon>Streptophyta</taxon>
        <taxon>Embryophyta</taxon>
        <taxon>Tracheophyta</taxon>
        <taxon>Spermatophyta</taxon>
        <taxon>Magnoliopsida</taxon>
        <taxon>Liliopsida</taxon>
        <taxon>Poales</taxon>
        <taxon>Cyperaceae</taxon>
        <taxon>Cyperoideae</taxon>
        <taxon>Rhynchosporeae</taxon>
        <taxon>Rhynchospora</taxon>
    </lineage>
</organism>
<evidence type="ECO:0000256" key="4">
    <source>
        <dbReference type="ARBA" id="ARBA00022692"/>
    </source>
</evidence>
<evidence type="ECO:0000256" key="5">
    <source>
        <dbReference type="ARBA" id="ARBA00022723"/>
    </source>
</evidence>
<evidence type="ECO:0000313" key="13">
    <source>
        <dbReference type="EMBL" id="KAJ1689727.1"/>
    </source>
</evidence>
<proteinExistence type="inferred from homology"/>
<dbReference type="PROSITE" id="PS00086">
    <property type="entry name" value="CYTOCHROME_P450"/>
    <property type="match status" value="1"/>
</dbReference>
<keyword evidence="3 11" id="KW-0349">Heme</keyword>
<name>A0A9Q0HKM0_9POAL</name>
<comment type="similarity">
    <text evidence="2 12">Belongs to the cytochrome P450 family.</text>
</comment>
<protein>
    <recommendedName>
        <fullName evidence="15">Cytochrome P450</fullName>
    </recommendedName>
</protein>
<dbReference type="InterPro" id="IPR002401">
    <property type="entry name" value="Cyt_P450_E_grp-I"/>
</dbReference>
<sequence>MHHLIYQFGTKPWSLFIGAFTLLLLWGAARALEWAWLRPKRLDQALRKQGLRGTVYRPLAGDLKENARLNKEARAKPIPLSHDIIPRVSPLLHGIIKEFGRKSFTWFGPYPRVTIMDPELVREILSNKFGHFEKQKIGRLHRLLADGLSIHEGEKWAKHRRILNPAFHVEKLKRMLPAFSTCCDELIDRWENSVGPDGSFEMDVWPEMQNLTGDVISRAAFGSSYEEGRRIFQLQGEQAECLIKALPTLVLPFSWYLPTENNKRMKQIAREVRALFMGIITKREEAIRSGDDTKDDLLGLLLESNMSEMKQNGKSNSSLGMTIDEIIEECKLFYFAGQETTSVLLTWTLVVLSMHPEWQEKAREEILQHFGSKKPDFDGLSRLKIVSMILYEVLRLYSPVVILTRRTYKTMQLGDVIIPPDVLLGLPILFIHHDPDIWGPDATEFKPTRFAKGISKSTKNGQLAFFPFGWGPRICIGQNFALLEAKMGLSMILQHFKFELSEKYQHAPYFVITVHPEHGAPIKFHRL</sequence>
<dbReference type="GO" id="GO:0016020">
    <property type="term" value="C:membrane"/>
    <property type="evidence" value="ECO:0007669"/>
    <property type="project" value="UniProtKB-SubCell"/>
</dbReference>
<dbReference type="Gene3D" id="1.10.630.10">
    <property type="entry name" value="Cytochrome P450"/>
    <property type="match status" value="1"/>
</dbReference>
<keyword evidence="9 12" id="KW-0503">Monooxygenase</keyword>
<keyword evidence="14" id="KW-1185">Reference proteome</keyword>
<feature type="binding site" description="axial binding residue" evidence="11">
    <location>
        <position position="475"/>
    </location>
    <ligand>
        <name>heme</name>
        <dbReference type="ChEBI" id="CHEBI:30413"/>
    </ligand>
    <ligandPart>
        <name>Fe</name>
        <dbReference type="ChEBI" id="CHEBI:18248"/>
    </ligandPart>
</feature>
<keyword evidence="5 11" id="KW-0479">Metal-binding</keyword>
<dbReference type="GO" id="GO:0004497">
    <property type="term" value="F:monooxygenase activity"/>
    <property type="evidence" value="ECO:0007669"/>
    <property type="project" value="UniProtKB-KW"/>
</dbReference>
<dbReference type="EMBL" id="JAMQYH010000004">
    <property type="protein sequence ID" value="KAJ1689727.1"/>
    <property type="molecule type" value="Genomic_DNA"/>
</dbReference>
<reference evidence="13" key="1">
    <citation type="journal article" date="2022" name="Cell">
        <title>Repeat-based holocentromeres influence genome architecture and karyotype evolution.</title>
        <authorList>
            <person name="Hofstatter P.G."/>
            <person name="Thangavel G."/>
            <person name="Lux T."/>
            <person name="Neumann P."/>
            <person name="Vondrak T."/>
            <person name="Novak P."/>
            <person name="Zhang M."/>
            <person name="Costa L."/>
            <person name="Castellani M."/>
            <person name="Scott A."/>
            <person name="Toegelov H."/>
            <person name="Fuchs J."/>
            <person name="Mata-Sucre Y."/>
            <person name="Dias Y."/>
            <person name="Vanzela A.L.L."/>
            <person name="Huettel B."/>
            <person name="Almeida C.C.S."/>
            <person name="Simkova H."/>
            <person name="Souza G."/>
            <person name="Pedrosa-Harand A."/>
            <person name="Macas J."/>
            <person name="Mayer K.F.X."/>
            <person name="Houben A."/>
            <person name="Marques A."/>
        </authorList>
    </citation>
    <scope>NUCLEOTIDE SEQUENCE</scope>
    <source>
        <strain evidence="13">RhyBre1mFocal</strain>
    </source>
</reference>
<dbReference type="Proteomes" id="UP001151287">
    <property type="component" value="Unassembled WGS sequence"/>
</dbReference>
<evidence type="ECO:0000256" key="3">
    <source>
        <dbReference type="ARBA" id="ARBA00022617"/>
    </source>
</evidence>
<dbReference type="InterPro" id="IPR050665">
    <property type="entry name" value="Cytochrome_P450_Monooxygen"/>
</dbReference>
<evidence type="ECO:0000256" key="6">
    <source>
        <dbReference type="ARBA" id="ARBA00022989"/>
    </source>
</evidence>
<evidence type="ECO:0000313" key="14">
    <source>
        <dbReference type="Proteomes" id="UP001151287"/>
    </source>
</evidence>
<keyword evidence="6" id="KW-1133">Transmembrane helix</keyword>
<dbReference type="PANTHER" id="PTHR24282">
    <property type="entry name" value="CYTOCHROME P450 FAMILY MEMBER"/>
    <property type="match status" value="1"/>
</dbReference>
<dbReference type="InterPro" id="IPR001128">
    <property type="entry name" value="Cyt_P450"/>
</dbReference>
<keyword evidence="8 11" id="KW-0408">Iron</keyword>
<dbReference type="OrthoDB" id="1470350at2759"/>
<evidence type="ECO:0000256" key="9">
    <source>
        <dbReference type="ARBA" id="ARBA00023033"/>
    </source>
</evidence>
<evidence type="ECO:0000256" key="8">
    <source>
        <dbReference type="ARBA" id="ARBA00023004"/>
    </source>
</evidence>
<evidence type="ECO:0000256" key="2">
    <source>
        <dbReference type="ARBA" id="ARBA00010617"/>
    </source>
</evidence>
<dbReference type="GO" id="GO:0020037">
    <property type="term" value="F:heme binding"/>
    <property type="evidence" value="ECO:0007669"/>
    <property type="project" value="InterPro"/>
</dbReference>
<comment type="caution">
    <text evidence="13">The sequence shown here is derived from an EMBL/GenBank/DDBJ whole genome shotgun (WGS) entry which is preliminary data.</text>
</comment>
<dbReference type="PRINTS" id="PR00385">
    <property type="entry name" value="P450"/>
</dbReference>
<evidence type="ECO:0008006" key="15">
    <source>
        <dbReference type="Google" id="ProtNLM"/>
    </source>
</evidence>
<dbReference type="InterPro" id="IPR017972">
    <property type="entry name" value="Cyt_P450_CS"/>
</dbReference>
<dbReference type="AlphaFoldDB" id="A0A9Q0HKM0"/>
<dbReference type="InterPro" id="IPR036396">
    <property type="entry name" value="Cyt_P450_sf"/>
</dbReference>
<evidence type="ECO:0000256" key="7">
    <source>
        <dbReference type="ARBA" id="ARBA00023002"/>
    </source>
</evidence>
<dbReference type="GO" id="GO:0010268">
    <property type="term" value="P:brassinosteroid homeostasis"/>
    <property type="evidence" value="ECO:0007669"/>
    <property type="project" value="UniProtKB-ARBA"/>
</dbReference>
<dbReference type="SUPFAM" id="SSF48264">
    <property type="entry name" value="Cytochrome P450"/>
    <property type="match status" value="1"/>
</dbReference>
<keyword evidence="4" id="KW-0812">Transmembrane</keyword>
<comment type="subcellular location">
    <subcellularLocation>
        <location evidence="1">Membrane</location>
        <topology evidence="1">Single-pass membrane protein</topology>
    </subcellularLocation>
</comment>
<keyword evidence="7 12" id="KW-0560">Oxidoreductase</keyword>